<evidence type="ECO:0000256" key="1">
    <source>
        <dbReference type="SAM" id="MobiDB-lite"/>
    </source>
</evidence>
<feature type="compositionally biased region" description="Basic and acidic residues" evidence="1">
    <location>
        <begin position="103"/>
        <end position="129"/>
    </location>
</feature>
<organism evidence="2 3">
    <name type="scientific">Helianthus annuus</name>
    <name type="common">Common sunflower</name>
    <dbReference type="NCBI Taxonomy" id="4232"/>
    <lineage>
        <taxon>Eukaryota</taxon>
        <taxon>Viridiplantae</taxon>
        <taxon>Streptophyta</taxon>
        <taxon>Embryophyta</taxon>
        <taxon>Tracheophyta</taxon>
        <taxon>Spermatophyta</taxon>
        <taxon>Magnoliopsida</taxon>
        <taxon>eudicotyledons</taxon>
        <taxon>Gunneridae</taxon>
        <taxon>Pentapetalae</taxon>
        <taxon>asterids</taxon>
        <taxon>campanulids</taxon>
        <taxon>Asterales</taxon>
        <taxon>Asteraceae</taxon>
        <taxon>Asteroideae</taxon>
        <taxon>Heliantheae alliance</taxon>
        <taxon>Heliantheae</taxon>
        <taxon>Helianthus</taxon>
    </lineage>
</organism>
<comment type="caution">
    <text evidence="2">The sequence shown here is derived from an EMBL/GenBank/DDBJ whole genome shotgun (WGS) entry which is preliminary data.</text>
</comment>
<evidence type="ECO:0000313" key="2">
    <source>
        <dbReference type="EMBL" id="KAF5803988.1"/>
    </source>
</evidence>
<protein>
    <recommendedName>
        <fullName evidence="4">Syringolide-induced protein 14-1-1</fullName>
    </recommendedName>
</protein>
<proteinExistence type="predicted"/>
<dbReference type="Gramene" id="mRNA:HanXRQr2_Chr06g0277851">
    <property type="protein sequence ID" value="CDS:HanXRQr2_Chr06g0277851.1"/>
    <property type="gene ID" value="HanXRQr2_Chr06g0277851"/>
</dbReference>
<evidence type="ECO:0008006" key="4">
    <source>
        <dbReference type="Google" id="ProtNLM"/>
    </source>
</evidence>
<sequence>MDQQKSKSKNTILKFLPRATSSISFQNPLIHSPKPSEKPHKSHIGITFSGPLLSTDQTRRKIKNHSDHTITYEPTSPRVSCMGQVKCKYTKQKQKPKPQPTGKDFRQKSATPDRTRGGVDVHASHTESKGKKKLGFTKLLSFGGKKQDKKSNVPMFLDKVPSLSTMKRFSSGREKLSDIDWTRNSMAVDSGDRNYDSDEGDVIVPSSAPVVIRNPLGFDDKLVRVAGNTEPRKEINLWKRRTMTQPKPLLLHKI</sequence>
<gene>
    <name evidence="2" type="ORF">HanXRQr2_Chr06g0277851</name>
</gene>
<reference evidence="2" key="1">
    <citation type="journal article" date="2017" name="Nature">
        <title>The sunflower genome provides insights into oil metabolism, flowering and Asterid evolution.</title>
        <authorList>
            <person name="Badouin H."/>
            <person name="Gouzy J."/>
            <person name="Grassa C.J."/>
            <person name="Murat F."/>
            <person name="Staton S.E."/>
            <person name="Cottret L."/>
            <person name="Lelandais-Briere C."/>
            <person name="Owens G.L."/>
            <person name="Carrere S."/>
            <person name="Mayjonade B."/>
            <person name="Legrand L."/>
            <person name="Gill N."/>
            <person name="Kane N.C."/>
            <person name="Bowers J.E."/>
            <person name="Hubner S."/>
            <person name="Bellec A."/>
            <person name="Berard A."/>
            <person name="Berges H."/>
            <person name="Blanchet N."/>
            <person name="Boniface M.C."/>
            <person name="Brunel D."/>
            <person name="Catrice O."/>
            <person name="Chaidir N."/>
            <person name="Claudel C."/>
            <person name="Donnadieu C."/>
            <person name="Faraut T."/>
            <person name="Fievet G."/>
            <person name="Helmstetter N."/>
            <person name="King M."/>
            <person name="Knapp S.J."/>
            <person name="Lai Z."/>
            <person name="Le Paslier M.C."/>
            <person name="Lippi Y."/>
            <person name="Lorenzon L."/>
            <person name="Mandel J.R."/>
            <person name="Marage G."/>
            <person name="Marchand G."/>
            <person name="Marquand E."/>
            <person name="Bret-Mestries E."/>
            <person name="Morien E."/>
            <person name="Nambeesan S."/>
            <person name="Nguyen T."/>
            <person name="Pegot-Espagnet P."/>
            <person name="Pouilly N."/>
            <person name="Raftis F."/>
            <person name="Sallet E."/>
            <person name="Schiex T."/>
            <person name="Thomas J."/>
            <person name="Vandecasteele C."/>
            <person name="Vares D."/>
            <person name="Vear F."/>
            <person name="Vautrin S."/>
            <person name="Crespi M."/>
            <person name="Mangin B."/>
            <person name="Burke J.M."/>
            <person name="Salse J."/>
            <person name="Munos S."/>
            <person name="Vincourt P."/>
            <person name="Rieseberg L.H."/>
            <person name="Langlade N.B."/>
        </authorList>
    </citation>
    <scope>NUCLEOTIDE SEQUENCE</scope>
    <source>
        <tissue evidence="2">Leaves</tissue>
    </source>
</reference>
<reference evidence="2" key="2">
    <citation type="submission" date="2020-06" db="EMBL/GenBank/DDBJ databases">
        <title>Helianthus annuus Genome sequencing and assembly Release 2.</title>
        <authorList>
            <person name="Gouzy J."/>
            <person name="Langlade N."/>
            <person name="Munos S."/>
        </authorList>
    </citation>
    <scope>NUCLEOTIDE SEQUENCE</scope>
    <source>
        <tissue evidence="2">Leaves</tissue>
    </source>
</reference>
<keyword evidence="3" id="KW-1185">Reference proteome</keyword>
<dbReference type="AlphaFoldDB" id="A0A9K3IVY8"/>
<name>A0A9K3IVY8_HELAN</name>
<dbReference type="EMBL" id="MNCJ02000321">
    <property type="protein sequence ID" value="KAF5803988.1"/>
    <property type="molecule type" value="Genomic_DNA"/>
</dbReference>
<dbReference type="PANTHER" id="PTHR34779">
    <property type="entry name" value="OS09G0542900 PROTEIN"/>
    <property type="match status" value="1"/>
</dbReference>
<evidence type="ECO:0000313" key="3">
    <source>
        <dbReference type="Proteomes" id="UP000215914"/>
    </source>
</evidence>
<dbReference type="InterPro" id="IPR038796">
    <property type="entry name" value="At1g76070-like"/>
</dbReference>
<dbReference type="OrthoDB" id="1926132at2759"/>
<feature type="region of interest" description="Disordered" evidence="1">
    <location>
        <begin position="26"/>
        <end position="130"/>
    </location>
</feature>
<dbReference type="PANTHER" id="PTHR34779:SF11">
    <property type="entry name" value="SYRINGOLIDE-INDUCED PROTEIN 14-1-1"/>
    <property type="match status" value="1"/>
</dbReference>
<accession>A0A9K3IVY8</accession>
<dbReference type="Proteomes" id="UP000215914">
    <property type="component" value="Unassembled WGS sequence"/>
</dbReference>